<dbReference type="STRING" id="504798.SAMN05421871_105131"/>
<evidence type="ECO:0000313" key="3">
    <source>
        <dbReference type="Proteomes" id="UP000199651"/>
    </source>
</evidence>
<dbReference type="EMBL" id="FNJB01000004">
    <property type="protein sequence ID" value="SDO72996.1"/>
    <property type="molecule type" value="Genomic_DNA"/>
</dbReference>
<dbReference type="SUPFAM" id="SSF52540">
    <property type="entry name" value="P-loop containing nucleoside triphosphate hydrolases"/>
    <property type="match status" value="1"/>
</dbReference>
<evidence type="ECO:0000259" key="1">
    <source>
        <dbReference type="PROSITE" id="PS50043"/>
    </source>
</evidence>
<dbReference type="InterPro" id="IPR027417">
    <property type="entry name" value="P-loop_NTPase"/>
</dbReference>
<dbReference type="SUPFAM" id="SSF46894">
    <property type="entry name" value="C-terminal effector domain of the bipartite response regulators"/>
    <property type="match status" value="1"/>
</dbReference>
<dbReference type="SMART" id="SM00421">
    <property type="entry name" value="HTH_LUXR"/>
    <property type="match status" value="1"/>
</dbReference>
<feature type="domain" description="HTH luxR-type" evidence="1">
    <location>
        <begin position="3"/>
        <end position="68"/>
    </location>
</feature>
<dbReference type="CDD" id="cd06170">
    <property type="entry name" value="LuxR_C_like"/>
    <property type="match status" value="1"/>
</dbReference>
<evidence type="ECO:0000313" key="2">
    <source>
        <dbReference type="EMBL" id="SDO72996.1"/>
    </source>
</evidence>
<dbReference type="Pfam" id="PF00196">
    <property type="entry name" value="GerE"/>
    <property type="match status" value="1"/>
</dbReference>
<gene>
    <name evidence="2" type="ORF">SAMN05192558_104329</name>
</gene>
<dbReference type="GO" id="GO:0006355">
    <property type="term" value="P:regulation of DNA-templated transcription"/>
    <property type="evidence" value="ECO:0007669"/>
    <property type="project" value="InterPro"/>
</dbReference>
<name>A0A1H0LYD5_9PSEU</name>
<dbReference type="InterPro" id="IPR016032">
    <property type="entry name" value="Sig_transdc_resp-reg_C-effctor"/>
</dbReference>
<dbReference type="Gene3D" id="3.40.50.300">
    <property type="entry name" value="P-loop containing nucleotide triphosphate hydrolases"/>
    <property type="match status" value="1"/>
</dbReference>
<sequence length="955" mass="99531">MGPVVAQAGISTREAEVLSLLGEHLSNAEIGARLFISVRTVETHVSSLLRKLGAPDRRALAQLATEWSRAARGGKVASGLPASVTAFVGRERERAALAEAVTAHRQVSAVGPGGVGKTRLALAVAARAAGEFADGVWFVDLVPVTDPAMVGAAVAAAVGIGEHQGRGMDESVIAALADRHALLVLDNCEHVRDGVAPFLERLLAGCPRLTVLATSRARLMVPFERVHPIPPLSLTGDGESDAVALFLDRAAAVGWPVAPEQRDQAAEICRGLDGVALAIELAAARLPTLGLDGLAATLSDQLRLLSGGARAADRHQSVRAMLDWSHDLLEPADRTLLRRIACFVAPFTVDAAVGVAGFAPLEPAEVVDGLARLTEHSLLAAVPSVGGTRYRTLETIRQYGVEQLSGADELGEVRSRHLRWCSTTATELTRDPAPGAGAWRARFDAAADDLRAALGWAAAEPDHRPDACGLALALASLAFTRNLIGEAQQRYEQAASLAADADVAATALRSAAAVAGCRMRGDDMYRLFRAAADTARGARDSAHAAGDAAHAAGDAARGTRDTAGAARDLATAAATTYRFSGTFTQPPPPGEAAALLIEARELAGDEPAAQAAIALAECGVLTDSPQLAVPQAIAHAERAVDLAHRTGDPLAESAALDALTAAQCWAGDTFATAATTRRRVELLASAPATPASAHERVNALSEAAETCIGVGDIEGARRWGEQLRDLPLLAERGDFATSRLLVADALAGNVDDVLAGSRRFLDAWERSGSLHAPTLAMAAAAVAMVHALRGDDESRDQWLAIVDELGVAQEHKAGHSAVFDAIVLLHHGQAGQALARMVGEPEELDEWSVWVWRHWHLALRAEAAALAGSPEARDYLAAARKTVAGNPIADALLERAEALLDDDQPRTLAAAAAFEAAGCRYQWARTLVVAGGDHATTGATVLADLGLAPMATPHT</sequence>
<dbReference type="InterPro" id="IPR058852">
    <property type="entry name" value="HTH_77"/>
</dbReference>
<dbReference type="PANTHER" id="PTHR47691:SF3">
    <property type="entry name" value="HTH-TYPE TRANSCRIPTIONAL REGULATOR RV0890C-RELATED"/>
    <property type="match status" value="1"/>
</dbReference>
<keyword evidence="3" id="KW-1185">Reference proteome</keyword>
<dbReference type="RefSeq" id="WP_176926754.1">
    <property type="nucleotide sequence ID" value="NZ_FNDV01000005.1"/>
</dbReference>
<dbReference type="PANTHER" id="PTHR47691">
    <property type="entry name" value="REGULATOR-RELATED"/>
    <property type="match status" value="1"/>
</dbReference>
<dbReference type="AlphaFoldDB" id="A0A1H0LYD5"/>
<accession>A0A1H0LYD5</accession>
<dbReference type="PRINTS" id="PR00038">
    <property type="entry name" value="HTHLUXR"/>
</dbReference>
<reference evidence="3" key="1">
    <citation type="submission" date="2016-10" db="EMBL/GenBank/DDBJ databases">
        <authorList>
            <person name="Varghese N."/>
            <person name="Submissions S."/>
        </authorList>
    </citation>
    <scope>NUCLEOTIDE SEQUENCE [LARGE SCALE GENOMIC DNA]</scope>
    <source>
        <strain evidence="3">IBRC-M 10655</strain>
    </source>
</reference>
<dbReference type="Pfam" id="PF25872">
    <property type="entry name" value="HTH_77"/>
    <property type="match status" value="1"/>
</dbReference>
<dbReference type="InterPro" id="IPR036388">
    <property type="entry name" value="WH-like_DNA-bd_sf"/>
</dbReference>
<organism evidence="2 3">
    <name type="scientific">Actinokineospora alba</name>
    <dbReference type="NCBI Taxonomy" id="504798"/>
    <lineage>
        <taxon>Bacteria</taxon>
        <taxon>Bacillati</taxon>
        <taxon>Actinomycetota</taxon>
        <taxon>Actinomycetes</taxon>
        <taxon>Pseudonocardiales</taxon>
        <taxon>Pseudonocardiaceae</taxon>
        <taxon>Actinokineospora</taxon>
    </lineage>
</organism>
<dbReference type="GO" id="GO:0003677">
    <property type="term" value="F:DNA binding"/>
    <property type="evidence" value="ECO:0007669"/>
    <property type="project" value="InterPro"/>
</dbReference>
<dbReference type="Proteomes" id="UP000199651">
    <property type="component" value="Unassembled WGS sequence"/>
</dbReference>
<protein>
    <submittedName>
        <fullName evidence="2">Predicted ATPase</fullName>
    </submittedName>
</protein>
<dbReference type="InterPro" id="IPR000792">
    <property type="entry name" value="Tscrpt_reg_LuxR_C"/>
</dbReference>
<dbReference type="PROSITE" id="PS50043">
    <property type="entry name" value="HTH_LUXR_2"/>
    <property type="match status" value="1"/>
</dbReference>
<proteinExistence type="predicted"/>
<dbReference type="Gene3D" id="1.10.10.10">
    <property type="entry name" value="Winged helix-like DNA-binding domain superfamily/Winged helix DNA-binding domain"/>
    <property type="match status" value="1"/>
</dbReference>